<feature type="transmembrane region" description="Helical" evidence="6">
    <location>
        <begin position="336"/>
        <end position="357"/>
    </location>
</feature>
<feature type="transmembrane region" description="Helical" evidence="6">
    <location>
        <begin position="363"/>
        <end position="386"/>
    </location>
</feature>
<dbReference type="Gene3D" id="3.60.15.10">
    <property type="entry name" value="Ribonuclease Z/Hydroxyacylglutathione hydrolase-like"/>
    <property type="match status" value="1"/>
</dbReference>
<dbReference type="NCBIfam" id="TIGR00360">
    <property type="entry name" value="ComEC_N-term"/>
    <property type="match status" value="1"/>
</dbReference>
<dbReference type="SUPFAM" id="SSF56281">
    <property type="entry name" value="Metallo-hydrolase/oxidoreductase"/>
    <property type="match status" value="1"/>
</dbReference>
<dbReference type="Proteomes" id="UP000377798">
    <property type="component" value="Unassembled WGS sequence"/>
</dbReference>
<proteinExistence type="predicted"/>
<dbReference type="InterPro" id="IPR001279">
    <property type="entry name" value="Metallo-B-lactamas"/>
</dbReference>
<dbReference type="AlphaFoldDB" id="A0A8H2QXN0"/>
<feature type="transmembrane region" description="Helical" evidence="6">
    <location>
        <begin position="45"/>
        <end position="62"/>
    </location>
</feature>
<feature type="transmembrane region" description="Helical" evidence="6">
    <location>
        <begin position="20"/>
        <end position="38"/>
    </location>
</feature>
<dbReference type="CDD" id="cd07731">
    <property type="entry name" value="ComA-like_MBL-fold"/>
    <property type="match status" value="1"/>
</dbReference>
<gene>
    <name evidence="8" type="ORF">NCTC13150_00700</name>
</gene>
<evidence type="ECO:0000313" key="9">
    <source>
        <dbReference type="Proteomes" id="UP000377798"/>
    </source>
</evidence>
<comment type="caution">
    <text evidence="8">The sequence shown here is derived from an EMBL/GenBank/DDBJ whole genome shotgun (WGS) entry which is preliminary data.</text>
</comment>
<keyword evidence="2" id="KW-1003">Cell membrane</keyword>
<sequence length="762" mass="86898">MVYLISSLMGLFSGFHYENFFILLPVLAMAIFYLYPYIDGEIKERALACFLLFALFFARSSLVDTSSIRGYRGTFQARVLASEKKENSYQLTLKLEEKGSPKIIFYSKKDLSPGSRAIFQGQIQAREEASDWSTESYPIYLQSKGIRGQGRGRWVRVLKKGNFFYQLQDKIQKKLVNKDLDPQAKELFQQVLLSKKESNFWSDQLKDLGLAHILAISGLHIGLLYGSVRGLLIQFLPRRKALGLAYLSAVFYLLLIGGSIGGFRVLFFLLFTLISELKAIKFDYGKLFVFAACLQLLIFPLHLYSMGFYLSYGAYFSLIFIKPYLDRAFYPFNGGFFQLITASIAVNIGIPPLLLAMQFEINLAQFLANILLLPFYSLFINASFLYGLGQLLGIKPYLFTLFLNSLSNFLLWGNQILLVFTRLKLRFGKASLEAQILFYLVLYLAYLGNKFKGKTRRLFSFCCLIFTLGLLTTSFLQAREEGVYFIYVGQGDSSLIKSKHKICLVDTGGARKSRPAKKYLVPFLKARGVSRIDHIIITHWDEDHCDGLRDLAKEFSIGQVHFSHIYPKWVRFLQRAKIPGTYMEAGYKYPMDDGFSLDVLAGNTVQDQENNRSLVFYAYLDGKKILFTGDGEKELEDRLKAYPTDVYQVGHHGSKTSSGEKFLDQIKPKIAVISSGKNNPFGHPHQEVLDRLKNHGVATYCLKDLGCLFYGAKSDKIVKTGQEMGLSKYELLGYFLVLNGYMYGLRKVFKDHELLTNRRRNC</sequence>
<protein>
    <submittedName>
        <fullName evidence="8">ComEC family competence protein</fullName>
    </submittedName>
</protein>
<feature type="transmembrane region" description="Helical" evidence="6">
    <location>
        <begin position="458"/>
        <end position="476"/>
    </location>
</feature>
<dbReference type="InterPro" id="IPR036866">
    <property type="entry name" value="RibonucZ/Hydroxyglut_hydro"/>
</dbReference>
<dbReference type="NCBIfam" id="TIGR00361">
    <property type="entry name" value="ComEC_Rec2"/>
    <property type="match status" value="1"/>
</dbReference>
<dbReference type="SMART" id="SM00849">
    <property type="entry name" value="Lactamase_B"/>
    <property type="match status" value="1"/>
</dbReference>
<name>A0A8H2QXN0_9FIRM</name>
<evidence type="ECO:0000256" key="2">
    <source>
        <dbReference type="ARBA" id="ARBA00022475"/>
    </source>
</evidence>
<evidence type="ECO:0000256" key="5">
    <source>
        <dbReference type="ARBA" id="ARBA00023136"/>
    </source>
</evidence>
<accession>A0A8H2QXN0</accession>
<dbReference type="EMBL" id="CAACYI010000001">
    <property type="protein sequence ID" value="VFB16182.1"/>
    <property type="molecule type" value="Genomic_DNA"/>
</dbReference>
<dbReference type="InterPro" id="IPR035681">
    <property type="entry name" value="ComA-like_MBL"/>
</dbReference>
<dbReference type="Pfam" id="PF00753">
    <property type="entry name" value="Lactamase_B"/>
    <property type="match status" value="1"/>
</dbReference>
<keyword evidence="3 6" id="KW-0812">Transmembrane</keyword>
<comment type="subcellular location">
    <subcellularLocation>
        <location evidence="1">Cell membrane</location>
        <topology evidence="1">Multi-pass membrane protein</topology>
    </subcellularLocation>
</comment>
<feature type="transmembrane region" description="Helical" evidence="6">
    <location>
        <begin position="287"/>
        <end position="315"/>
    </location>
</feature>
<keyword evidence="5 6" id="KW-0472">Membrane</keyword>
<dbReference type="Pfam" id="PF03772">
    <property type="entry name" value="Competence"/>
    <property type="match status" value="1"/>
</dbReference>
<evidence type="ECO:0000256" key="4">
    <source>
        <dbReference type="ARBA" id="ARBA00022989"/>
    </source>
</evidence>
<reference evidence="8 9" key="1">
    <citation type="submission" date="2019-02" db="EMBL/GenBank/DDBJ databases">
        <authorList>
            <consortium name="Pathogen Informatics"/>
        </authorList>
    </citation>
    <scope>NUCLEOTIDE SEQUENCE [LARGE SCALE GENOMIC DNA]</scope>
    <source>
        <strain evidence="8 9">3012STDY7089603</strain>
    </source>
</reference>
<dbReference type="InterPro" id="IPR052159">
    <property type="entry name" value="Competence_DNA_uptake"/>
</dbReference>
<dbReference type="PANTHER" id="PTHR30619">
    <property type="entry name" value="DNA INTERNALIZATION/COMPETENCE PROTEIN COMEC/REC2"/>
    <property type="match status" value="1"/>
</dbReference>
<keyword evidence="9" id="KW-1185">Reference proteome</keyword>
<evidence type="ECO:0000259" key="7">
    <source>
        <dbReference type="SMART" id="SM00849"/>
    </source>
</evidence>
<feature type="transmembrane region" description="Helical" evidence="6">
    <location>
        <begin position="427"/>
        <end position="446"/>
    </location>
</feature>
<evidence type="ECO:0000313" key="8">
    <source>
        <dbReference type="EMBL" id="VFB16182.1"/>
    </source>
</evidence>
<evidence type="ECO:0000256" key="6">
    <source>
        <dbReference type="SAM" id="Phobius"/>
    </source>
</evidence>
<evidence type="ECO:0000256" key="1">
    <source>
        <dbReference type="ARBA" id="ARBA00004651"/>
    </source>
</evidence>
<feature type="transmembrane region" description="Helical" evidence="6">
    <location>
        <begin position="210"/>
        <end position="232"/>
    </location>
</feature>
<dbReference type="PANTHER" id="PTHR30619:SF1">
    <property type="entry name" value="RECOMBINATION PROTEIN 2"/>
    <property type="match status" value="1"/>
</dbReference>
<dbReference type="GO" id="GO:0005886">
    <property type="term" value="C:plasma membrane"/>
    <property type="evidence" value="ECO:0007669"/>
    <property type="project" value="UniProtKB-SubCell"/>
</dbReference>
<dbReference type="GO" id="GO:0030420">
    <property type="term" value="P:establishment of competence for transformation"/>
    <property type="evidence" value="ECO:0007669"/>
    <property type="project" value="InterPro"/>
</dbReference>
<dbReference type="InterPro" id="IPR004797">
    <property type="entry name" value="Competence_ComEC/Rec2"/>
</dbReference>
<dbReference type="InterPro" id="IPR004477">
    <property type="entry name" value="ComEC_N"/>
</dbReference>
<feature type="domain" description="Metallo-beta-lactamase" evidence="7">
    <location>
        <begin position="490"/>
        <end position="677"/>
    </location>
</feature>
<dbReference type="RefSeq" id="WP_131748710.1">
    <property type="nucleotide sequence ID" value="NZ_CAACYI010000001.1"/>
</dbReference>
<organism evidence="8 9">
    <name type="scientific">Urinicoccus massiliensis</name>
    <dbReference type="NCBI Taxonomy" id="1723382"/>
    <lineage>
        <taxon>Bacteria</taxon>
        <taxon>Bacillati</taxon>
        <taxon>Bacillota</taxon>
        <taxon>Tissierellia</taxon>
        <taxon>Tissierellales</taxon>
        <taxon>Peptoniphilaceae</taxon>
        <taxon>Urinicoccus</taxon>
    </lineage>
</organism>
<evidence type="ECO:0000256" key="3">
    <source>
        <dbReference type="ARBA" id="ARBA00022692"/>
    </source>
</evidence>
<keyword evidence="4 6" id="KW-1133">Transmembrane helix</keyword>
<feature type="transmembrane region" description="Helical" evidence="6">
    <location>
        <begin position="244"/>
        <end position="275"/>
    </location>
</feature>
<feature type="transmembrane region" description="Helical" evidence="6">
    <location>
        <begin position="398"/>
        <end position="421"/>
    </location>
</feature>